<name>A0ABD1M7G8_9FABA</name>
<evidence type="ECO:0000256" key="4">
    <source>
        <dbReference type="ARBA" id="ARBA00023242"/>
    </source>
</evidence>
<dbReference type="SMART" id="SM00353">
    <property type="entry name" value="HLH"/>
    <property type="match status" value="1"/>
</dbReference>
<dbReference type="GO" id="GO:0005634">
    <property type="term" value="C:nucleus"/>
    <property type="evidence" value="ECO:0007669"/>
    <property type="project" value="UniProtKB-SubCell"/>
</dbReference>
<keyword evidence="4" id="KW-0539">Nucleus</keyword>
<dbReference type="SUPFAM" id="SSF47459">
    <property type="entry name" value="HLH, helix-loop-helix DNA-binding domain"/>
    <property type="match status" value="1"/>
</dbReference>
<dbReference type="InterPro" id="IPR015660">
    <property type="entry name" value="MASH1/Ascl1a-like"/>
</dbReference>
<keyword evidence="8" id="KW-1185">Reference proteome</keyword>
<comment type="subcellular location">
    <subcellularLocation>
        <location evidence="1">Nucleus</location>
    </subcellularLocation>
</comment>
<organism evidence="7 8">
    <name type="scientific">Flemingia macrophylla</name>
    <dbReference type="NCBI Taxonomy" id="520843"/>
    <lineage>
        <taxon>Eukaryota</taxon>
        <taxon>Viridiplantae</taxon>
        <taxon>Streptophyta</taxon>
        <taxon>Embryophyta</taxon>
        <taxon>Tracheophyta</taxon>
        <taxon>Spermatophyta</taxon>
        <taxon>Magnoliopsida</taxon>
        <taxon>eudicotyledons</taxon>
        <taxon>Gunneridae</taxon>
        <taxon>Pentapetalae</taxon>
        <taxon>rosids</taxon>
        <taxon>fabids</taxon>
        <taxon>Fabales</taxon>
        <taxon>Fabaceae</taxon>
        <taxon>Papilionoideae</taxon>
        <taxon>50 kb inversion clade</taxon>
        <taxon>NPAAA clade</taxon>
        <taxon>indigoferoid/millettioid clade</taxon>
        <taxon>Phaseoleae</taxon>
        <taxon>Flemingia</taxon>
    </lineage>
</organism>
<dbReference type="InterPro" id="IPR036638">
    <property type="entry name" value="HLH_DNA-bd_sf"/>
</dbReference>
<feature type="coiled-coil region" evidence="5">
    <location>
        <begin position="50"/>
        <end position="77"/>
    </location>
</feature>
<evidence type="ECO:0000256" key="1">
    <source>
        <dbReference type="ARBA" id="ARBA00004123"/>
    </source>
</evidence>
<sequence length="219" mass="25229">MNSQQPPQPSSNKVERKIVEKNRRNQMKNLFSQLYSLLPNQEVMSVGDQIDEAIKYIKILEARVKMMQEKKERLMEMQRNRSGCSSASEAQRSFKAPRIETHERGSSLKVILTCGVDNQFIFSEIIRILHEENVEVISANSSMVGDLILHVVHGEVRQSFFQFGTTKVREKLKWFVNGSTSDMEMDSELGDFEIETAEMWEILTTLDTNECLPPNLLQN</sequence>
<feature type="domain" description="BHLH" evidence="6">
    <location>
        <begin position="11"/>
        <end position="60"/>
    </location>
</feature>
<keyword evidence="3" id="KW-0804">Transcription</keyword>
<dbReference type="PROSITE" id="PS50888">
    <property type="entry name" value="BHLH"/>
    <property type="match status" value="1"/>
</dbReference>
<accession>A0ABD1M7G8</accession>
<dbReference type="Proteomes" id="UP001603857">
    <property type="component" value="Unassembled WGS sequence"/>
</dbReference>
<protein>
    <recommendedName>
        <fullName evidence="6">BHLH domain-containing protein</fullName>
    </recommendedName>
</protein>
<evidence type="ECO:0000259" key="6">
    <source>
        <dbReference type="PROSITE" id="PS50888"/>
    </source>
</evidence>
<dbReference type="PANTHER" id="PTHR13935:SF63">
    <property type="entry name" value="BHLH DOMAIN-CONTAINING PROTEIN"/>
    <property type="match status" value="1"/>
</dbReference>
<dbReference type="AlphaFoldDB" id="A0ABD1M7G8"/>
<evidence type="ECO:0000256" key="3">
    <source>
        <dbReference type="ARBA" id="ARBA00023163"/>
    </source>
</evidence>
<evidence type="ECO:0000313" key="8">
    <source>
        <dbReference type="Proteomes" id="UP001603857"/>
    </source>
</evidence>
<dbReference type="InterPro" id="IPR011598">
    <property type="entry name" value="bHLH_dom"/>
</dbReference>
<evidence type="ECO:0000256" key="5">
    <source>
        <dbReference type="SAM" id="Coils"/>
    </source>
</evidence>
<dbReference type="GO" id="GO:0006355">
    <property type="term" value="P:regulation of DNA-templated transcription"/>
    <property type="evidence" value="ECO:0007669"/>
    <property type="project" value="UniProtKB-ARBA"/>
</dbReference>
<dbReference type="PANTHER" id="PTHR13935">
    <property type="entry name" value="ACHAETE-SCUTE TRANSCRIPTION FACTOR-RELATED"/>
    <property type="match status" value="1"/>
</dbReference>
<comment type="caution">
    <text evidence="7">The sequence shown here is derived from an EMBL/GenBank/DDBJ whole genome shotgun (WGS) entry which is preliminary data.</text>
</comment>
<reference evidence="7 8" key="1">
    <citation type="submission" date="2024-08" db="EMBL/GenBank/DDBJ databases">
        <title>Insights into the chromosomal genome structure of Flemingia macrophylla.</title>
        <authorList>
            <person name="Ding Y."/>
            <person name="Zhao Y."/>
            <person name="Bi W."/>
            <person name="Wu M."/>
            <person name="Zhao G."/>
            <person name="Gong Y."/>
            <person name="Li W."/>
            <person name="Zhang P."/>
        </authorList>
    </citation>
    <scope>NUCLEOTIDE SEQUENCE [LARGE SCALE GENOMIC DNA]</scope>
    <source>
        <strain evidence="7">DYQJB</strain>
        <tissue evidence="7">Leaf</tissue>
    </source>
</reference>
<dbReference type="Pfam" id="PF00010">
    <property type="entry name" value="HLH"/>
    <property type="match status" value="1"/>
</dbReference>
<keyword evidence="5" id="KW-0175">Coiled coil</keyword>
<proteinExistence type="predicted"/>
<dbReference type="Gene3D" id="4.10.280.10">
    <property type="entry name" value="Helix-loop-helix DNA-binding domain"/>
    <property type="match status" value="1"/>
</dbReference>
<keyword evidence="2" id="KW-0805">Transcription regulation</keyword>
<evidence type="ECO:0000313" key="7">
    <source>
        <dbReference type="EMBL" id="KAL2331690.1"/>
    </source>
</evidence>
<evidence type="ECO:0000256" key="2">
    <source>
        <dbReference type="ARBA" id="ARBA00023015"/>
    </source>
</evidence>
<gene>
    <name evidence="7" type="ORF">Fmac_019271</name>
</gene>
<dbReference type="EMBL" id="JBGMDY010000006">
    <property type="protein sequence ID" value="KAL2331690.1"/>
    <property type="molecule type" value="Genomic_DNA"/>
</dbReference>